<comment type="subcellular location">
    <subcellularLocation>
        <location evidence="1">Periplasm</location>
    </subcellularLocation>
</comment>
<feature type="chain" id="PRO_5045371970" evidence="8">
    <location>
        <begin position="21"/>
        <end position="208"/>
    </location>
</feature>
<sequence>MRNIALSLTLLFGLISSANAVTGDAEAGKTKSVTCGACHGPDGNSTLAMYPKIAGQHADYIYKQLKEFKLGMETGGKQGRYDVAMSGMAMPLNDQDMKDLAVYFSNQTTKSGSTPENVVEEGESLYRGGDMERGIPACIACHGPRGVGQSLAGFPKVSFQHPEYLKLQLEKFRSGDRKNDMNGMMQDIAVKLTDKDIEILSKYLSGLH</sequence>
<accession>A0ABT5FFX9</accession>
<keyword evidence="8" id="KW-0732">Signal</keyword>
<keyword evidence="11" id="KW-1185">Reference proteome</keyword>
<keyword evidence="5" id="KW-0249">Electron transport</keyword>
<dbReference type="EMBL" id="JAQOMS010000002">
    <property type="protein sequence ID" value="MDC2890423.1"/>
    <property type="molecule type" value="Genomic_DNA"/>
</dbReference>
<evidence type="ECO:0000256" key="5">
    <source>
        <dbReference type="ARBA" id="ARBA00022982"/>
    </source>
</evidence>
<feature type="signal peptide" evidence="8">
    <location>
        <begin position="1"/>
        <end position="20"/>
    </location>
</feature>
<evidence type="ECO:0000256" key="3">
    <source>
        <dbReference type="ARBA" id="ARBA00022723"/>
    </source>
</evidence>
<keyword evidence="3 7" id="KW-0479">Metal-binding</keyword>
<evidence type="ECO:0000256" key="6">
    <source>
        <dbReference type="ARBA" id="ARBA00023004"/>
    </source>
</evidence>
<reference evidence="10 11" key="1">
    <citation type="submission" date="2023-01" db="EMBL/GenBank/DDBJ databases">
        <title>Psychrosphaera sp. nov., isolated from marine algae.</title>
        <authorList>
            <person name="Bayburt H."/>
            <person name="Choi B.J."/>
            <person name="Kim J.M."/>
            <person name="Choi D.G."/>
            <person name="Jeon C.O."/>
        </authorList>
    </citation>
    <scope>NUCLEOTIDE SEQUENCE [LARGE SCALE GENOMIC DNA]</scope>
    <source>
        <strain evidence="10 11">G1-22</strain>
    </source>
</reference>
<dbReference type="InterPro" id="IPR009056">
    <property type="entry name" value="Cyt_c-like_dom"/>
</dbReference>
<keyword evidence="6 7" id="KW-0408">Iron</keyword>
<evidence type="ECO:0000256" key="1">
    <source>
        <dbReference type="ARBA" id="ARBA00004418"/>
    </source>
</evidence>
<evidence type="ECO:0000313" key="11">
    <source>
        <dbReference type="Proteomes" id="UP001528411"/>
    </source>
</evidence>
<organism evidence="10 11">
    <name type="scientific">Psychrosphaera algicola</name>
    <dbReference type="NCBI Taxonomy" id="3023714"/>
    <lineage>
        <taxon>Bacteria</taxon>
        <taxon>Pseudomonadati</taxon>
        <taxon>Pseudomonadota</taxon>
        <taxon>Gammaproteobacteria</taxon>
        <taxon>Alteromonadales</taxon>
        <taxon>Pseudoalteromonadaceae</taxon>
        <taxon>Psychrosphaera</taxon>
    </lineage>
</organism>
<name>A0ABT5FFX9_9GAMM</name>
<keyword evidence="2" id="KW-0813">Transport</keyword>
<keyword evidence="4" id="KW-0574">Periplasm</keyword>
<dbReference type="RefSeq" id="WP_215962489.1">
    <property type="nucleotide sequence ID" value="NZ_JAQOMS010000002.1"/>
</dbReference>
<evidence type="ECO:0000256" key="7">
    <source>
        <dbReference type="PROSITE-ProRule" id="PRU00433"/>
    </source>
</evidence>
<evidence type="ECO:0000313" key="10">
    <source>
        <dbReference type="EMBL" id="MDC2890423.1"/>
    </source>
</evidence>
<dbReference type="PIRSF" id="PIRSF000005">
    <property type="entry name" value="Cytochrome_c4"/>
    <property type="match status" value="1"/>
</dbReference>
<dbReference type="PROSITE" id="PS51007">
    <property type="entry name" value="CYTC"/>
    <property type="match status" value="2"/>
</dbReference>
<dbReference type="Pfam" id="PF00034">
    <property type="entry name" value="Cytochrom_C"/>
    <property type="match status" value="2"/>
</dbReference>
<keyword evidence="7" id="KW-0349">Heme</keyword>
<evidence type="ECO:0000256" key="8">
    <source>
        <dbReference type="SAM" id="SignalP"/>
    </source>
</evidence>
<comment type="caution">
    <text evidence="10">The sequence shown here is derived from an EMBL/GenBank/DDBJ whole genome shotgun (WGS) entry which is preliminary data.</text>
</comment>
<evidence type="ECO:0000259" key="9">
    <source>
        <dbReference type="PROSITE" id="PS51007"/>
    </source>
</evidence>
<evidence type="ECO:0000256" key="2">
    <source>
        <dbReference type="ARBA" id="ARBA00022448"/>
    </source>
</evidence>
<feature type="domain" description="Cytochrome c" evidence="9">
    <location>
        <begin position="23"/>
        <end position="108"/>
    </location>
</feature>
<dbReference type="PANTHER" id="PTHR33751">
    <property type="entry name" value="CBB3-TYPE CYTOCHROME C OXIDASE SUBUNIT FIXP"/>
    <property type="match status" value="1"/>
</dbReference>
<dbReference type="Proteomes" id="UP001528411">
    <property type="component" value="Unassembled WGS sequence"/>
</dbReference>
<gene>
    <name evidence="10" type="ORF">PN838_18780</name>
</gene>
<proteinExistence type="predicted"/>
<protein>
    <submittedName>
        <fullName evidence="10">C-type cytochrome</fullName>
    </submittedName>
</protein>
<dbReference type="InterPro" id="IPR024167">
    <property type="entry name" value="Cytochrome_c4-like"/>
</dbReference>
<dbReference type="InterPro" id="IPR050597">
    <property type="entry name" value="Cytochrome_c_Oxidase_Subunit"/>
</dbReference>
<feature type="domain" description="Cytochrome c" evidence="9">
    <location>
        <begin position="117"/>
        <end position="208"/>
    </location>
</feature>
<evidence type="ECO:0000256" key="4">
    <source>
        <dbReference type="ARBA" id="ARBA00022764"/>
    </source>
</evidence>
<dbReference type="PANTHER" id="PTHR33751:SF9">
    <property type="entry name" value="CYTOCHROME C4"/>
    <property type="match status" value="1"/>
</dbReference>